<dbReference type="GO" id="GO:0008236">
    <property type="term" value="F:serine-type peptidase activity"/>
    <property type="evidence" value="ECO:0007669"/>
    <property type="project" value="UniProtKB-KW"/>
</dbReference>
<dbReference type="Gene3D" id="2.30.42.10">
    <property type="match status" value="1"/>
</dbReference>
<dbReference type="CDD" id="cd07560">
    <property type="entry name" value="Peptidase_S41_CPP"/>
    <property type="match status" value="1"/>
</dbReference>
<protein>
    <submittedName>
        <fullName evidence="7">S41 family peptidase</fullName>
    </submittedName>
</protein>
<reference evidence="7 8" key="1">
    <citation type="submission" date="2018-12" db="EMBL/GenBank/DDBJ databases">
        <authorList>
            <person name="Lunina O.N."/>
            <person name="Grouzdev D.S."/>
            <person name="Gorlenko V.M."/>
            <person name="Savvichev A.S."/>
        </authorList>
    </citation>
    <scope>NUCLEOTIDE SEQUENCE [LARGE SCALE GENOMIC DNA]</scope>
    <source>
        <strain evidence="7 8">BrKhr-17</strain>
    </source>
</reference>
<dbReference type="Gene3D" id="3.30.750.44">
    <property type="match status" value="1"/>
</dbReference>
<dbReference type="InterPro" id="IPR001478">
    <property type="entry name" value="PDZ"/>
</dbReference>
<gene>
    <name evidence="7" type="ORF">EKD02_05420</name>
</gene>
<dbReference type="InterPro" id="IPR004447">
    <property type="entry name" value="Peptidase_S41A"/>
</dbReference>
<dbReference type="GO" id="GO:0006508">
    <property type="term" value="P:proteolysis"/>
    <property type="evidence" value="ECO:0007669"/>
    <property type="project" value="UniProtKB-KW"/>
</dbReference>
<evidence type="ECO:0000313" key="8">
    <source>
        <dbReference type="Proteomes" id="UP000279908"/>
    </source>
</evidence>
<dbReference type="PANTHER" id="PTHR32060:SF22">
    <property type="entry name" value="CARBOXYL-TERMINAL-PROCESSING PEPTIDASE 3, CHLOROPLASTIC"/>
    <property type="match status" value="1"/>
</dbReference>
<dbReference type="InterPro" id="IPR041489">
    <property type="entry name" value="PDZ_6"/>
</dbReference>
<dbReference type="InterPro" id="IPR036034">
    <property type="entry name" value="PDZ_sf"/>
</dbReference>
<dbReference type="SMART" id="SM00228">
    <property type="entry name" value="PDZ"/>
    <property type="match status" value="1"/>
</dbReference>
<proteinExistence type="inferred from homology"/>
<dbReference type="PROSITE" id="PS50106">
    <property type="entry name" value="PDZ"/>
    <property type="match status" value="1"/>
</dbReference>
<evidence type="ECO:0000259" key="6">
    <source>
        <dbReference type="PROSITE" id="PS50106"/>
    </source>
</evidence>
<dbReference type="InterPro" id="IPR029045">
    <property type="entry name" value="ClpP/crotonase-like_dom_sf"/>
</dbReference>
<sequence length="560" mass="60756">MKQHSGDHRLFMACAAALVIVFHLYSPPSLSAKAADDRYFSAVKGIELLGDVYREVAENYVDTLSISRLSYSAIDGMLEPLDPYTVFLDEEQSRELGELTNSQYAGIGITIASIEGSIFVTSVEKGWPAAKAGMRVGDRITEINGVQLKKKSLDRVRELIKGNAGVPLALAVARRNSGHLTFGLLREEIRLSTVTFSGLVDGFGYIGLESFGTRSFEDVQKALAGIREEAAHSGSPPKGIILDLRENPGGLLDAAVDVTSLFVPEESPVVSIRGRSAGSTKSYTTKRPPEESDIPLAILINARSASAAEIVSGAVQDLDRGILIGERSFGKGLVQSVINLPYDSALKLTTAKYYTPSGRLIQKEENGALASARDVLTPRKRDGDGHEVFRTAAKRKVYGGGGIAPDITVEAPGESAYLDQLRYRGMLFLFSLEQAASGVGASPDSAALMPAFNHFLENHDFSYRSADQKRFDLFMESFDGGEGGKKSLQVLEAGRDELERLRKMEVAGAAEDVAVALREEIVRLCDPKAARRLELARDPLFRKAAEVLSAPRQYARLLRP</sequence>
<dbReference type="Proteomes" id="UP000279908">
    <property type="component" value="Unassembled WGS sequence"/>
</dbReference>
<dbReference type="EMBL" id="RXYK01000006">
    <property type="protein sequence ID" value="RTY38139.1"/>
    <property type="molecule type" value="Genomic_DNA"/>
</dbReference>
<evidence type="ECO:0000256" key="5">
    <source>
        <dbReference type="RuleBase" id="RU004404"/>
    </source>
</evidence>
<evidence type="ECO:0000256" key="3">
    <source>
        <dbReference type="ARBA" id="ARBA00022801"/>
    </source>
</evidence>
<dbReference type="RefSeq" id="WP_126384356.1">
    <property type="nucleotide sequence ID" value="NZ_RXYK01000006.1"/>
</dbReference>
<evidence type="ECO:0000313" key="7">
    <source>
        <dbReference type="EMBL" id="RTY38139.1"/>
    </source>
</evidence>
<feature type="domain" description="PDZ" evidence="6">
    <location>
        <begin position="85"/>
        <end position="161"/>
    </location>
</feature>
<keyword evidence="2 5" id="KW-0645">Protease</keyword>
<dbReference type="CDD" id="cd06782">
    <property type="entry name" value="cpPDZ_CPP-like"/>
    <property type="match status" value="1"/>
</dbReference>
<dbReference type="PANTHER" id="PTHR32060">
    <property type="entry name" value="TAIL-SPECIFIC PROTEASE"/>
    <property type="match status" value="1"/>
</dbReference>
<dbReference type="SUPFAM" id="SSF52096">
    <property type="entry name" value="ClpP/crotonase"/>
    <property type="match status" value="1"/>
</dbReference>
<evidence type="ECO:0000256" key="4">
    <source>
        <dbReference type="ARBA" id="ARBA00022825"/>
    </source>
</evidence>
<dbReference type="GO" id="GO:0004175">
    <property type="term" value="F:endopeptidase activity"/>
    <property type="evidence" value="ECO:0007669"/>
    <property type="project" value="TreeGrafter"/>
</dbReference>
<accession>A0A3S0MQG0</accession>
<comment type="similarity">
    <text evidence="1 5">Belongs to the peptidase S41A family.</text>
</comment>
<dbReference type="InterPro" id="IPR005151">
    <property type="entry name" value="Tail-specific_protease"/>
</dbReference>
<comment type="caution">
    <text evidence="7">The sequence shown here is derived from an EMBL/GenBank/DDBJ whole genome shotgun (WGS) entry which is preliminary data.</text>
</comment>
<dbReference type="NCBIfam" id="TIGR00225">
    <property type="entry name" value="prc"/>
    <property type="match status" value="1"/>
</dbReference>
<name>A0A3S0MQG0_CHLPH</name>
<evidence type="ECO:0000256" key="1">
    <source>
        <dbReference type="ARBA" id="ARBA00009179"/>
    </source>
</evidence>
<organism evidence="7 8">
    <name type="scientific">Chlorobium phaeovibrioides</name>
    <dbReference type="NCBI Taxonomy" id="1094"/>
    <lineage>
        <taxon>Bacteria</taxon>
        <taxon>Pseudomonadati</taxon>
        <taxon>Chlorobiota</taxon>
        <taxon>Chlorobiia</taxon>
        <taxon>Chlorobiales</taxon>
        <taxon>Chlorobiaceae</taxon>
        <taxon>Chlorobium/Pelodictyon group</taxon>
        <taxon>Chlorobium</taxon>
    </lineage>
</organism>
<keyword evidence="3 5" id="KW-0378">Hydrolase</keyword>
<dbReference type="AlphaFoldDB" id="A0A3S0MQG0"/>
<dbReference type="Gene3D" id="3.90.226.10">
    <property type="entry name" value="2-enoyl-CoA Hydratase, Chain A, domain 1"/>
    <property type="match status" value="1"/>
</dbReference>
<dbReference type="Pfam" id="PF03572">
    <property type="entry name" value="Peptidase_S41"/>
    <property type="match status" value="1"/>
</dbReference>
<dbReference type="Pfam" id="PF17820">
    <property type="entry name" value="PDZ_6"/>
    <property type="match status" value="1"/>
</dbReference>
<dbReference type="SUPFAM" id="SSF50156">
    <property type="entry name" value="PDZ domain-like"/>
    <property type="match status" value="1"/>
</dbReference>
<dbReference type="SMART" id="SM00245">
    <property type="entry name" value="TSPc"/>
    <property type="match status" value="1"/>
</dbReference>
<keyword evidence="4 5" id="KW-0720">Serine protease</keyword>
<evidence type="ECO:0000256" key="2">
    <source>
        <dbReference type="ARBA" id="ARBA00022670"/>
    </source>
</evidence>